<keyword evidence="3" id="KW-1185">Reference proteome</keyword>
<dbReference type="AlphaFoldDB" id="A0A5A7QGK7"/>
<protein>
    <submittedName>
        <fullName evidence="2">Contactin-associated protein like 5-3</fullName>
    </submittedName>
</protein>
<comment type="caution">
    <text evidence="2">The sequence shown here is derived from an EMBL/GenBank/DDBJ whole genome shotgun (WGS) entry which is preliminary data.</text>
</comment>
<sequence length="106" mass="11376">MAKPGSFLVCKYHGCTARLFHFFALIHRKDSKRPVAQHHLPPNVDSGQRPVVTVLSPVGARAAWILLSIVLDPTVSIHGASLTTVPSEGPPFPAEELTSIPFLAAS</sequence>
<name>A0A5A7QGK7_STRAF</name>
<evidence type="ECO:0000313" key="2">
    <source>
        <dbReference type="EMBL" id="GER44194.1"/>
    </source>
</evidence>
<dbReference type="Proteomes" id="UP000325081">
    <property type="component" value="Unassembled WGS sequence"/>
</dbReference>
<accession>A0A5A7QGK7</accession>
<dbReference type="OrthoDB" id="1750598at2759"/>
<reference evidence="3" key="1">
    <citation type="journal article" date="2019" name="Curr. Biol.">
        <title>Genome Sequence of Striga asiatica Provides Insight into the Evolution of Plant Parasitism.</title>
        <authorList>
            <person name="Yoshida S."/>
            <person name="Kim S."/>
            <person name="Wafula E.K."/>
            <person name="Tanskanen J."/>
            <person name="Kim Y.M."/>
            <person name="Honaas L."/>
            <person name="Yang Z."/>
            <person name="Spallek T."/>
            <person name="Conn C.E."/>
            <person name="Ichihashi Y."/>
            <person name="Cheong K."/>
            <person name="Cui S."/>
            <person name="Der J.P."/>
            <person name="Gundlach H."/>
            <person name="Jiao Y."/>
            <person name="Hori C."/>
            <person name="Ishida J.K."/>
            <person name="Kasahara H."/>
            <person name="Kiba T."/>
            <person name="Kim M.S."/>
            <person name="Koo N."/>
            <person name="Laohavisit A."/>
            <person name="Lee Y.H."/>
            <person name="Lumba S."/>
            <person name="McCourt P."/>
            <person name="Mortimer J.C."/>
            <person name="Mutuku J.M."/>
            <person name="Nomura T."/>
            <person name="Sasaki-Sekimoto Y."/>
            <person name="Seto Y."/>
            <person name="Wang Y."/>
            <person name="Wakatake T."/>
            <person name="Sakakibara H."/>
            <person name="Demura T."/>
            <person name="Yamaguchi S."/>
            <person name="Yoneyama K."/>
            <person name="Manabe R.I."/>
            <person name="Nelson D.C."/>
            <person name="Schulman A.H."/>
            <person name="Timko M.P."/>
            <person name="dePamphilis C.W."/>
            <person name="Choi D."/>
            <person name="Shirasu K."/>
        </authorList>
    </citation>
    <scope>NUCLEOTIDE SEQUENCE [LARGE SCALE GENOMIC DNA]</scope>
    <source>
        <strain evidence="3">cv. UVA1</strain>
    </source>
</reference>
<evidence type="ECO:0000256" key="1">
    <source>
        <dbReference type="SAM" id="MobiDB-lite"/>
    </source>
</evidence>
<feature type="region of interest" description="Disordered" evidence="1">
    <location>
        <begin position="84"/>
        <end position="106"/>
    </location>
</feature>
<gene>
    <name evidence="2" type="ORF">STAS_21082</name>
</gene>
<organism evidence="2 3">
    <name type="scientific">Striga asiatica</name>
    <name type="common">Asiatic witchweed</name>
    <name type="synonym">Buchnera asiatica</name>
    <dbReference type="NCBI Taxonomy" id="4170"/>
    <lineage>
        <taxon>Eukaryota</taxon>
        <taxon>Viridiplantae</taxon>
        <taxon>Streptophyta</taxon>
        <taxon>Embryophyta</taxon>
        <taxon>Tracheophyta</taxon>
        <taxon>Spermatophyta</taxon>
        <taxon>Magnoliopsida</taxon>
        <taxon>eudicotyledons</taxon>
        <taxon>Gunneridae</taxon>
        <taxon>Pentapetalae</taxon>
        <taxon>asterids</taxon>
        <taxon>lamiids</taxon>
        <taxon>Lamiales</taxon>
        <taxon>Orobanchaceae</taxon>
        <taxon>Buchnereae</taxon>
        <taxon>Striga</taxon>
    </lineage>
</organism>
<dbReference type="EMBL" id="BKCP01006848">
    <property type="protein sequence ID" value="GER44194.1"/>
    <property type="molecule type" value="Genomic_DNA"/>
</dbReference>
<proteinExistence type="predicted"/>
<evidence type="ECO:0000313" key="3">
    <source>
        <dbReference type="Proteomes" id="UP000325081"/>
    </source>
</evidence>